<dbReference type="CTD" id="68919193"/>
<sequence length="29" mass="3547">MFSEKLQTKRKTVNPFQFSFQQNFHVSQN</sequence>
<dbReference type="AlphaFoldDB" id="B6IJ42"/>
<dbReference type="GeneID" id="68919193"/>
<organism evidence="1 2">
    <name type="scientific">Caenorhabditis briggsae</name>
    <dbReference type="NCBI Taxonomy" id="6238"/>
    <lineage>
        <taxon>Eukaryota</taxon>
        <taxon>Metazoa</taxon>
        <taxon>Ecdysozoa</taxon>
        <taxon>Nematoda</taxon>
        <taxon>Chromadorea</taxon>
        <taxon>Rhabditida</taxon>
        <taxon>Rhabditina</taxon>
        <taxon>Rhabditomorpha</taxon>
        <taxon>Rhabditoidea</taxon>
        <taxon>Rhabditidae</taxon>
        <taxon>Peloderinae</taxon>
        <taxon>Caenorhabditis</taxon>
    </lineage>
</organism>
<evidence type="ECO:0000313" key="1">
    <source>
        <dbReference type="EMBL" id="CAS00022.1"/>
    </source>
</evidence>
<dbReference type="HOGENOM" id="CLU_3410928_0_0_1"/>
<dbReference type="EMBL" id="HE600983">
    <property type="protein sequence ID" value="CAS00022.1"/>
    <property type="molecule type" value="Genomic_DNA"/>
</dbReference>
<accession>B6IJ42</accession>
<keyword evidence="2" id="KW-1185">Reference proteome</keyword>
<protein>
    <submittedName>
        <fullName evidence="1">Protein CBG27744</fullName>
    </submittedName>
</protein>
<dbReference type="RefSeq" id="XP_045099583.1">
    <property type="nucleotide sequence ID" value="XM_045239745.1"/>
</dbReference>
<evidence type="ECO:0000313" key="2">
    <source>
        <dbReference type="Proteomes" id="UP000008549"/>
    </source>
</evidence>
<gene>
    <name evidence="1" type="ORF">CBG27744</name>
    <name evidence="1" type="ORF">CBG_27744</name>
</gene>
<dbReference type="Proteomes" id="UP000008549">
    <property type="component" value="Unassembled WGS sequence"/>
</dbReference>
<name>B6IJ42_CAEBR</name>
<reference evidence="1 2" key="2">
    <citation type="journal article" date="2011" name="PLoS Genet.">
        <title>Caenorhabditis briggsae recombinant inbred line genotypes reveal inter-strain incompatibility and the evolution of recombination.</title>
        <authorList>
            <person name="Ross J.A."/>
            <person name="Koboldt D.C."/>
            <person name="Staisch J.E."/>
            <person name="Chamberlin H.M."/>
            <person name="Gupta B.P."/>
            <person name="Miller R.D."/>
            <person name="Baird S.E."/>
            <person name="Haag E.S."/>
        </authorList>
    </citation>
    <scope>NUCLEOTIDE SEQUENCE [LARGE SCALE GENOMIC DNA]</scope>
    <source>
        <strain evidence="1 2">AF16</strain>
    </source>
</reference>
<dbReference type="KEGG" id="cbr:CBG_27744"/>
<proteinExistence type="predicted"/>
<reference evidence="1 2" key="1">
    <citation type="journal article" date="2003" name="PLoS Biol.">
        <title>The genome sequence of Caenorhabditis briggsae: a platform for comparative genomics.</title>
        <authorList>
            <person name="Stein L.D."/>
            <person name="Bao Z."/>
            <person name="Blasiar D."/>
            <person name="Blumenthal T."/>
            <person name="Brent M.R."/>
            <person name="Chen N."/>
            <person name="Chinwalla A."/>
            <person name="Clarke L."/>
            <person name="Clee C."/>
            <person name="Coghlan A."/>
            <person name="Coulson A."/>
            <person name="D'Eustachio P."/>
            <person name="Fitch D.H."/>
            <person name="Fulton L.A."/>
            <person name="Fulton R.E."/>
            <person name="Griffiths-Jones S."/>
            <person name="Harris T.W."/>
            <person name="Hillier L.W."/>
            <person name="Kamath R."/>
            <person name="Kuwabara P.E."/>
            <person name="Mardis E.R."/>
            <person name="Marra M.A."/>
            <person name="Miner T.L."/>
            <person name="Minx P."/>
            <person name="Mullikin J.C."/>
            <person name="Plumb R.W."/>
            <person name="Rogers J."/>
            <person name="Schein J.E."/>
            <person name="Sohrmann M."/>
            <person name="Spieth J."/>
            <person name="Stajich J.E."/>
            <person name="Wei C."/>
            <person name="Willey D."/>
            <person name="Wilson R.K."/>
            <person name="Durbin R."/>
            <person name="Waterston R.H."/>
        </authorList>
    </citation>
    <scope>NUCLEOTIDE SEQUENCE [LARGE SCALE GENOMIC DNA]</scope>
    <source>
        <strain evidence="1 2">AF16</strain>
    </source>
</reference>
<dbReference type="InParanoid" id="B6IJ42"/>